<evidence type="ECO:0000256" key="11">
    <source>
        <dbReference type="ARBA" id="ARBA00023136"/>
    </source>
</evidence>
<keyword evidence="16" id="KW-1185">Reference proteome</keyword>
<keyword evidence="15" id="KW-0346">Stress response</keyword>
<dbReference type="InterPro" id="IPR022919">
    <property type="entry name" value="Pept_M48_protease_HtpX"/>
</dbReference>
<dbReference type="GO" id="GO:0006508">
    <property type="term" value="P:proteolysis"/>
    <property type="evidence" value="ECO:0007669"/>
    <property type="project" value="UniProtKB-KW"/>
</dbReference>
<feature type="region of interest" description="Disordered" evidence="13">
    <location>
        <begin position="278"/>
        <end position="327"/>
    </location>
</feature>
<evidence type="ECO:0000256" key="5">
    <source>
        <dbReference type="ARBA" id="ARBA00022692"/>
    </source>
</evidence>
<protein>
    <recommendedName>
        <fullName evidence="12">Protease HtpX homolog</fullName>
        <ecNumber evidence="12">3.4.24.-</ecNumber>
    </recommendedName>
</protein>
<keyword evidence="6 12" id="KW-0479">Metal-binding</keyword>
<gene>
    <name evidence="12" type="primary">htpX</name>
    <name evidence="15" type="ORF">SAMN04487974_101421</name>
</gene>
<dbReference type="Gene3D" id="3.30.2010.10">
    <property type="entry name" value="Metalloproteases ('zincins'), catalytic domain"/>
    <property type="match status" value="1"/>
</dbReference>
<feature type="compositionally biased region" description="Polar residues" evidence="13">
    <location>
        <begin position="302"/>
        <end position="320"/>
    </location>
</feature>
<evidence type="ECO:0000313" key="15">
    <source>
        <dbReference type="EMBL" id="SDG20561.1"/>
    </source>
</evidence>
<evidence type="ECO:0000256" key="2">
    <source>
        <dbReference type="ARBA" id="ARBA00009779"/>
    </source>
</evidence>
<dbReference type="CDD" id="cd07336">
    <property type="entry name" value="M48B_HtpX_like"/>
    <property type="match status" value="1"/>
</dbReference>
<dbReference type="NCBIfam" id="NF002363">
    <property type="entry name" value="PRK01345.1"/>
    <property type="match status" value="1"/>
</dbReference>
<dbReference type="GO" id="GO:0008270">
    <property type="term" value="F:zinc ion binding"/>
    <property type="evidence" value="ECO:0007669"/>
    <property type="project" value="UniProtKB-UniRule"/>
</dbReference>
<keyword evidence="7 12" id="KW-0378">Hydrolase</keyword>
<feature type="transmembrane region" description="Helical" evidence="12">
    <location>
        <begin position="141"/>
        <end position="163"/>
    </location>
</feature>
<evidence type="ECO:0000256" key="7">
    <source>
        <dbReference type="ARBA" id="ARBA00022801"/>
    </source>
</evidence>
<comment type="cofactor">
    <cofactor evidence="12">
        <name>Zn(2+)</name>
        <dbReference type="ChEBI" id="CHEBI:29105"/>
    </cofactor>
    <text evidence="12">Binds 1 zinc ion per subunit.</text>
</comment>
<dbReference type="EMBL" id="FNCS01000001">
    <property type="protein sequence ID" value="SDG20561.1"/>
    <property type="molecule type" value="Genomic_DNA"/>
</dbReference>
<evidence type="ECO:0000256" key="8">
    <source>
        <dbReference type="ARBA" id="ARBA00022833"/>
    </source>
</evidence>
<feature type="binding site" evidence="12">
    <location>
        <position position="134"/>
    </location>
    <ligand>
        <name>Zn(2+)</name>
        <dbReference type="ChEBI" id="CHEBI:29105"/>
        <note>catalytic</note>
    </ligand>
</feature>
<keyword evidence="10 12" id="KW-0482">Metalloprotease</keyword>
<feature type="binding site" evidence="12">
    <location>
        <position position="130"/>
    </location>
    <ligand>
        <name>Zn(2+)</name>
        <dbReference type="ChEBI" id="CHEBI:29105"/>
        <note>catalytic</note>
    </ligand>
</feature>
<evidence type="ECO:0000259" key="14">
    <source>
        <dbReference type="Pfam" id="PF01435"/>
    </source>
</evidence>
<evidence type="ECO:0000313" key="16">
    <source>
        <dbReference type="Proteomes" id="UP000199495"/>
    </source>
</evidence>
<dbReference type="EC" id="3.4.24.-" evidence="12"/>
<keyword evidence="9 12" id="KW-1133">Transmembrane helix</keyword>
<comment type="caution">
    <text evidence="12">Lacks conserved residue(s) required for the propagation of feature annotation.</text>
</comment>
<dbReference type="NCBIfam" id="NF002826">
    <property type="entry name" value="PRK03001.1"/>
    <property type="match status" value="1"/>
</dbReference>
<comment type="subcellular location">
    <subcellularLocation>
        <location evidence="1 12">Cell membrane</location>
        <topology evidence="1 12">Multi-pass membrane protein</topology>
    </subcellularLocation>
</comment>
<dbReference type="RefSeq" id="WP_244504936.1">
    <property type="nucleotide sequence ID" value="NZ_FNCS01000001.1"/>
</dbReference>
<dbReference type="HAMAP" id="MF_00188">
    <property type="entry name" value="Pept_M48_protease_HtpX"/>
    <property type="match status" value="1"/>
</dbReference>
<dbReference type="PANTHER" id="PTHR43221">
    <property type="entry name" value="PROTEASE HTPX"/>
    <property type="match status" value="1"/>
</dbReference>
<keyword evidence="8 12" id="KW-0862">Zinc</keyword>
<sequence length="327" mass="34610">MNTLRTTILLAGMTALFMGVGYLIGGTGGMAIAFIVALGTNAFAYWNSDKMVLSMQGAKEIDPRSAPDLYQMTKQLADNAGLPMPKLYLIETEQPNAFATGRSPDKGVVAVSSGLVKYLDSREVAAVIAHELAHIKNRDTLTMTVTATLAGAISMLAQFGLFFGGSRDNNNPLGFIGVIAMVILAPIAAMLVQMAVSRTREYEADKDGAEICGDPEALASALRKISAAGKRVVNMPAERAPAMAHLYISNPLSGARMDNLFSTHPNVENRISALMKMTPVSGGGSGQTPRSRVNPIEAVSRPGQSWRTPGTRPRSGSGNDETPGPWG</sequence>
<organism evidence="15 16">
    <name type="scientific">Pelagibacterium luteolum</name>
    <dbReference type="NCBI Taxonomy" id="440168"/>
    <lineage>
        <taxon>Bacteria</taxon>
        <taxon>Pseudomonadati</taxon>
        <taxon>Pseudomonadota</taxon>
        <taxon>Alphaproteobacteria</taxon>
        <taxon>Hyphomicrobiales</taxon>
        <taxon>Devosiaceae</taxon>
        <taxon>Pelagibacterium</taxon>
    </lineage>
</organism>
<keyword evidence="5 12" id="KW-0812">Transmembrane</keyword>
<feature type="active site" evidence="12">
    <location>
        <position position="131"/>
    </location>
</feature>
<dbReference type="Proteomes" id="UP000199495">
    <property type="component" value="Unassembled WGS sequence"/>
</dbReference>
<dbReference type="InterPro" id="IPR001915">
    <property type="entry name" value="Peptidase_M48"/>
</dbReference>
<keyword evidence="11 12" id="KW-0472">Membrane</keyword>
<evidence type="ECO:0000256" key="9">
    <source>
        <dbReference type="ARBA" id="ARBA00022989"/>
    </source>
</evidence>
<feature type="domain" description="Peptidase M48" evidence="14">
    <location>
        <begin position="64"/>
        <end position="277"/>
    </location>
</feature>
<dbReference type="InterPro" id="IPR050083">
    <property type="entry name" value="HtpX_protease"/>
</dbReference>
<dbReference type="GO" id="GO:0004222">
    <property type="term" value="F:metalloendopeptidase activity"/>
    <property type="evidence" value="ECO:0007669"/>
    <property type="project" value="UniProtKB-UniRule"/>
</dbReference>
<evidence type="ECO:0000256" key="6">
    <source>
        <dbReference type="ARBA" id="ARBA00022723"/>
    </source>
</evidence>
<evidence type="ECO:0000256" key="3">
    <source>
        <dbReference type="ARBA" id="ARBA00022475"/>
    </source>
</evidence>
<name>A0A1G7SC57_9HYPH</name>
<feature type="transmembrane region" description="Helical" evidence="12">
    <location>
        <begin position="175"/>
        <end position="196"/>
    </location>
</feature>
<dbReference type="STRING" id="440168.SAMN04487974_101421"/>
<evidence type="ECO:0000256" key="10">
    <source>
        <dbReference type="ARBA" id="ARBA00023049"/>
    </source>
</evidence>
<dbReference type="Pfam" id="PF01435">
    <property type="entry name" value="Peptidase_M48"/>
    <property type="match status" value="1"/>
</dbReference>
<dbReference type="GO" id="GO:0005886">
    <property type="term" value="C:plasma membrane"/>
    <property type="evidence" value="ECO:0007669"/>
    <property type="project" value="UniProtKB-SubCell"/>
</dbReference>
<proteinExistence type="inferred from homology"/>
<dbReference type="AlphaFoldDB" id="A0A1G7SC57"/>
<keyword evidence="4 12" id="KW-0645">Protease</keyword>
<evidence type="ECO:0000256" key="12">
    <source>
        <dbReference type="HAMAP-Rule" id="MF_00188"/>
    </source>
</evidence>
<accession>A0A1G7SC57</accession>
<evidence type="ECO:0000256" key="1">
    <source>
        <dbReference type="ARBA" id="ARBA00004651"/>
    </source>
</evidence>
<comment type="similarity">
    <text evidence="2 12">Belongs to the peptidase M48B family.</text>
</comment>
<dbReference type="PANTHER" id="PTHR43221:SF1">
    <property type="entry name" value="PROTEASE HTPX"/>
    <property type="match status" value="1"/>
</dbReference>
<keyword evidence="3 12" id="KW-1003">Cell membrane</keyword>
<feature type="binding site" evidence="12">
    <location>
        <position position="201"/>
    </location>
    <ligand>
        <name>Zn(2+)</name>
        <dbReference type="ChEBI" id="CHEBI:29105"/>
        <note>catalytic</note>
    </ligand>
</feature>
<evidence type="ECO:0000256" key="4">
    <source>
        <dbReference type="ARBA" id="ARBA00022670"/>
    </source>
</evidence>
<evidence type="ECO:0000256" key="13">
    <source>
        <dbReference type="SAM" id="MobiDB-lite"/>
    </source>
</evidence>
<reference evidence="15 16" key="1">
    <citation type="submission" date="2016-10" db="EMBL/GenBank/DDBJ databases">
        <authorList>
            <person name="de Groot N.N."/>
        </authorList>
    </citation>
    <scope>NUCLEOTIDE SEQUENCE [LARGE SCALE GENOMIC DNA]</scope>
    <source>
        <strain evidence="15 16">CGMCC 1.10267</strain>
    </source>
</reference>